<evidence type="ECO:0000313" key="2">
    <source>
        <dbReference type="EMBL" id="KAF4475501.1"/>
    </source>
</evidence>
<accession>A0A7J6IHP6</accession>
<dbReference type="GeneID" id="43604810"/>
<dbReference type="PRINTS" id="PR00250">
    <property type="entry name" value="GPCRSTE2"/>
</dbReference>
<dbReference type="AlphaFoldDB" id="A0A7J6IHP6"/>
<dbReference type="OrthoDB" id="5402633at2759"/>
<dbReference type="PANTHER" id="PTHR28009">
    <property type="entry name" value="PHEROMONE ALPHA FACTOR RECEPTOR"/>
    <property type="match status" value="1"/>
</dbReference>
<dbReference type="InterPro" id="IPR027458">
    <property type="entry name" value="STE2_TM1-TM2_sf"/>
</dbReference>
<keyword evidence="1" id="KW-1133">Transmembrane helix</keyword>
<dbReference type="Proteomes" id="UP000011096">
    <property type="component" value="Unassembled WGS sequence"/>
</dbReference>
<organism evidence="2 3">
    <name type="scientific">Colletotrichum fructicola (strain Nara gc5)</name>
    <name type="common">Anthracnose fungus</name>
    <name type="synonym">Colletotrichum gloeosporioides (strain Nara gc5)</name>
    <dbReference type="NCBI Taxonomy" id="1213859"/>
    <lineage>
        <taxon>Eukaryota</taxon>
        <taxon>Fungi</taxon>
        <taxon>Dikarya</taxon>
        <taxon>Ascomycota</taxon>
        <taxon>Pezizomycotina</taxon>
        <taxon>Sordariomycetes</taxon>
        <taxon>Hypocreomycetidae</taxon>
        <taxon>Glomerellales</taxon>
        <taxon>Glomerellaceae</taxon>
        <taxon>Colletotrichum</taxon>
        <taxon>Colletotrichum gloeosporioides species complex</taxon>
    </lineage>
</organism>
<dbReference type="GO" id="GO:0038038">
    <property type="term" value="C:G protein-coupled receptor homodimeric complex"/>
    <property type="evidence" value="ECO:0007669"/>
    <property type="project" value="TreeGrafter"/>
</dbReference>
<keyword evidence="1" id="KW-0812">Transmembrane</keyword>
<reference evidence="2 3" key="1">
    <citation type="submission" date="2012-08" db="EMBL/GenBank/DDBJ databases">
        <authorList>
            <person name="Gan P.H.P."/>
            <person name="Ikeda K."/>
            <person name="Irieda H."/>
            <person name="Narusaka M."/>
            <person name="O'Connell R.J."/>
            <person name="Narusaka Y."/>
            <person name="Takano Y."/>
            <person name="Kubo Y."/>
            <person name="Shirasu K."/>
        </authorList>
    </citation>
    <scope>NUCLEOTIDE SEQUENCE [LARGE SCALE GENOMIC DNA]</scope>
    <source>
        <strain evidence="2 3">Nara gc5</strain>
    </source>
</reference>
<comment type="caution">
    <text evidence="2">The sequence shown here is derived from an EMBL/GenBank/DDBJ whole genome shotgun (WGS) entry which is preliminary data.</text>
</comment>
<dbReference type="InParanoid" id="A0A7J6IHP6"/>
<dbReference type="EMBL" id="ANPB02000010">
    <property type="protein sequence ID" value="KAF4475501.1"/>
    <property type="molecule type" value="Genomic_DNA"/>
</dbReference>
<keyword evidence="1" id="KW-0472">Membrane</keyword>
<dbReference type="PANTHER" id="PTHR28009:SF1">
    <property type="entry name" value="PHEROMONE ALPHA FACTOR RECEPTOR"/>
    <property type="match status" value="1"/>
</dbReference>
<dbReference type="CDD" id="cd14939">
    <property type="entry name" value="7tmD_STE2"/>
    <property type="match status" value="1"/>
</dbReference>
<feature type="transmembrane region" description="Helical" evidence="1">
    <location>
        <begin position="278"/>
        <end position="300"/>
    </location>
</feature>
<evidence type="ECO:0008006" key="4">
    <source>
        <dbReference type="Google" id="ProtNLM"/>
    </source>
</evidence>
<dbReference type="GO" id="GO:0000750">
    <property type="term" value="P:pheromone-dependent signal transduction involved in conjugation with cellular fusion"/>
    <property type="evidence" value="ECO:0007669"/>
    <property type="project" value="TreeGrafter"/>
</dbReference>
<feature type="transmembrane region" description="Helical" evidence="1">
    <location>
        <begin position="421"/>
        <end position="438"/>
    </location>
</feature>
<sequence length="529" mass="59288">MRDRWRARTGSLAPNWEIAATVSQQTLGYRRPTNTLWQKPPTPCRRRKVSVMAGVTAFGKIMVGPQRIPYRRYGRVSGVSAQLIRVFYNVDWGLRTASSLSVHPGTYQPLPHIAISVQGEVNIRSPRGFRSLRSGHRDLERVNTHTICKSIRVRNMSHFDPFRQTFELVKADGNIIKVDVAVLDSANQENLGICTNYGSQIGASFMMLLTIVAMTPSIKLIKVSLWIHILALVASTIRMTLLAVYFTSNWTNFYAYWAQDYSRITAGDFHRSVATETMSLILLILVQVSLGIQAWALVNLLPRYWKWFFTGLSCFVSTAAIAWRIAFSVIQVEAILLITLPNPDWIRYQSTIIGAVSVFYYCALFNIKLLMHLIKNRGILPTRHGLNAMEVLVITNGLLMMIPAVFAALEWGHWTNFESASVTYTSVVVFLPLGTLVASRISSNTSQAEGQRSCCTCSNTPLRLCSTSGLFNNHGCAQGGVVTSHIESSRPGYRGDSVDPIDAELQRIEDCEKGIIRVNRIVELHEERV</sequence>
<dbReference type="RefSeq" id="XP_066007297.1">
    <property type="nucleotide sequence ID" value="XM_066153300.1"/>
</dbReference>
<dbReference type="InterPro" id="IPR000366">
    <property type="entry name" value="GPCR_STE2"/>
</dbReference>
<protein>
    <recommendedName>
        <fullName evidence="4">Pheromone receptor 2</fullName>
    </recommendedName>
</protein>
<feature type="transmembrane region" description="Helical" evidence="1">
    <location>
        <begin position="307"/>
        <end position="326"/>
    </location>
</feature>
<dbReference type="Gene3D" id="1.10.287.920">
    <property type="entry name" value="Pheromone alpha factor receptor"/>
    <property type="match status" value="1"/>
</dbReference>
<gene>
    <name evidence="2" type="ORF">CGGC5_v015628</name>
</gene>
<proteinExistence type="predicted"/>
<keyword evidence="3" id="KW-1185">Reference proteome</keyword>
<name>A0A7J6IHP6_COLFN</name>
<evidence type="ECO:0000256" key="1">
    <source>
        <dbReference type="SAM" id="Phobius"/>
    </source>
</evidence>
<feature type="transmembrane region" description="Helical" evidence="1">
    <location>
        <begin position="225"/>
        <end position="246"/>
    </location>
</feature>
<feature type="transmembrane region" description="Helical" evidence="1">
    <location>
        <begin position="388"/>
        <end position="409"/>
    </location>
</feature>
<dbReference type="GO" id="GO:0004932">
    <property type="term" value="F:mating-type factor pheromone receptor activity"/>
    <property type="evidence" value="ECO:0007669"/>
    <property type="project" value="InterPro"/>
</dbReference>
<evidence type="ECO:0000313" key="3">
    <source>
        <dbReference type="Proteomes" id="UP000011096"/>
    </source>
</evidence>
<feature type="transmembrane region" description="Helical" evidence="1">
    <location>
        <begin position="346"/>
        <end position="367"/>
    </location>
</feature>
<dbReference type="Pfam" id="PF02116">
    <property type="entry name" value="STE2"/>
    <property type="match status" value="1"/>
</dbReference>
<reference evidence="2 3" key="2">
    <citation type="submission" date="2020-04" db="EMBL/GenBank/DDBJ databases">
        <title>Genome sequencing and assembly of multiple isolates from the Colletotrichum gloeosporioides species complex.</title>
        <authorList>
            <person name="Gan P."/>
            <person name="Shirasu K."/>
        </authorList>
    </citation>
    <scope>NUCLEOTIDE SEQUENCE [LARGE SCALE GENOMIC DNA]</scope>
    <source>
        <strain evidence="2 3">Nara gc5</strain>
    </source>
</reference>